<keyword evidence="2" id="KW-1133">Transmembrane helix</keyword>
<name>A0A9P4LWY6_9PEZI</name>
<evidence type="ECO:0000256" key="2">
    <source>
        <dbReference type="SAM" id="Phobius"/>
    </source>
</evidence>
<dbReference type="AlphaFoldDB" id="A0A9P4LWY6"/>
<sequence>MPPKRSHAVTIVSIIYLVALTVIACYAHALSQRYSLPIGPFLTALTIALPPLSGLLIERQQASLRHPRRQPLLKISGSNTVVNGTSTTATTHPSPLSTAIVLALTVVTTTLAALAGTHLAPASTLACGLHDQWQTLFRAKNDVAIRRIQDGLQCCGFLSVYDMAWPFPDKGRSTCASRFERSRACFGDWRREEQLVAGLDMIVVVGVWIWMVCVVYAPTRDSPSSLRRMLNTAASRDDAGDNADAEDGHAARRAIGYRTLQDRYVDDPLAEVEDGGDEAVEHVGRAQNGVRNEVAGQQNGEGSIHHTLIPSALSGSEQNDWARR</sequence>
<evidence type="ECO:0008006" key="5">
    <source>
        <dbReference type="Google" id="ProtNLM"/>
    </source>
</evidence>
<keyword evidence="4" id="KW-1185">Reference proteome</keyword>
<keyword evidence="2" id="KW-0812">Transmembrane</keyword>
<feature type="transmembrane region" description="Helical" evidence="2">
    <location>
        <begin position="35"/>
        <end position="57"/>
    </location>
</feature>
<feature type="transmembrane region" description="Helical" evidence="2">
    <location>
        <begin position="195"/>
        <end position="217"/>
    </location>
</feature>
<evidence type="ECO:0000313" key="3">
    <source>
        <dbReference type="EMBL" id="KAF2090041.1"/>
    </source>
</evidence>
<feature type="region of interest" description="Disordered" evidence="1">
    <location>
        <begin position="285"/>
        <end position="324"/>
    </location>
</feature>
<keyword evidence="2" id="KW-0472">Membrane</keyword>
<dbReference type="PROSITE" id="PS51257">
    <property type="entry name" value="PROKAR_LIPOPROTEIN"/>
    <property type="match status" value="1"/>
</dbReference>
<feature type="compositionally biased region" description="Polar residues" evidence="1">
    <location>
        <begin position="313"/>
        <end position="324"/>
    </location>
</feature>
<evidence type="ECO:0000313" key="4">
    <source>
        <dbReference type="Proteomes" id="UP000799776"/>
    </source>
</evidence>
<dbReference type="OrthoDB" id="71600at2759"/>
<accession>A0A9P4LWY6</accession>
<organism evidence="3 4">
    <name type="scientific">Saccharata proteae CBS 121410</name>
    <dbReference type="NCBI Taxonomy" id="1314787"/>
    <lineage>
        <taxon>Eukaryota</taxon>
        <taxon>Fungi</taxon>
        <taxon>Dikarya</taxon>
        <taxon>Ascomycota</taxon>
        <taxon>Pezizomycotina</taxon>
        <taxon>Dothideomycetes</taxon>
        <taxon>Dothideomycetes incertae sedis</taxon>
        <taxon>Botryosphaeriales</taxon>
        <taxon>Saccharataceae</taxon>
        <taxon>Saccharata</taxon>
    </lineage>
</organism>
<evidence type="ECO:0000256" key="1">
    <source>
        <dbReference type="SAM" id="MobiDB-lite"/>
    </source>
</evidence>
<comment type="caution">
    <text evidence="3">The sequence shown here is derived from an EMBL/GenBank/DDBJ whole genome shotgun (WGS) entry which is preliminary data.</text>
</comment>
<dbReference type="EMBL" id="ML978713">
    <property type="protein sequence ID" value="KAF2090041.1"/>
    <property type="molecule type" value="Genomic_DNA"/>
</dbReference>
<gene>
    <name evidence="3" type="ORF">K490DRAFT_62914</name>
</gene>
<proteinExistence type="predicted"/>
<feature type="transmembrane region" description="Helical" evidence="2">
    <location>
        <begin position="7"/>
        <end position="29"/>
    </location>
</feature>
<dbReference type="Proteomes" id="UP000799776">
    <property type="component" value="Unassembled WGS sequence"/>
</dbReference>
<protein>
    <recommendedName>
        <fullName evidence="5">Tetraspanin Tsp3</fullName>
    </recommendedName>
</protein>
<reference evidence="3" key="1">
    <citation type="journal article" date="2020" name="Stud. Mycol.">
        <title>101 Dothideomycetes genomes: a test case for predicting lifestyles and emergence of pathogens.</title>
        <authorList>
            <person name="Haridas S."/>
            <person name="Albert R."/>
            <person name="Binder M."/>
            <person name="Bloem J."/>
            <person name="Labutti K."/>
            <person name="Salamov A."/>
            <person name="Andreopoulos B."/>
            <person name="Baker S."/>
            <person name="Barry K."/>
            <person name="Bills G."/>
            <person name="Bluhm B."/>
            <person name="Cannon C."/>
            <person name="Castanera R."/>
            <person name="Culley D."/>
            <person name="Daum C."/>
            <person name="Ezra D."/>
            <person name="Gonzalez J."/>
            <person name="Henrissat B."/>
            <person name="Kuo A."/>
            <person name="Liang C."/>
            <person name="Lipzen A."/>
            <person name="Lutzoni F."/>
            <person name="Magnuson J."/>
            <person name="Mondo S."/>
            <person name="Nolan M."/>
            <person name="Ohm R."/>
            <person name="Pangilinan J."/>
            <person name="Park H.-J."/>
            <person name="Ramirez L."/>
            <person name="Alfaro M."/>
            <person name="Sun H."/>
            <person name="Tritt A."/>
            <person name="Yoshinaga Y."/>
            <person name="Zwiers L.-H."/>
            <person name="Turgeon B."/>
            <person name="Goodwin S."/>
            <person name="Spatafora J."/>
            <person name="Crous P."/>
            <person name="Grigoriev I."/>
        </authorList>
    </citation>
    <scope>NUCLEOTIDE SEQUENCE</scope>
    <source>
        <strain evidence="3">CBS 121410</strain>
    </source>
</reference>